<organism evidence="1 2">
    <name type="scientific">Brevibacterium salitolerans</name>
    <dbReference type="NCBI Taxonomy" id="1403566"/>
    <lineage>
        <taxon>Bacteria</taxon>
        <taxon>Bacillati</taxon>
        <taxon>Actinomycetota</taxon>
        <taxon>Actinomycetes</taxon>
        <taxon>Micrococcales</taxon>
        <taxon>Brevibacteriaceae</taxon>
        <taxon>Brevibacterium</taxon>
    </lineage>
</organism>
<comment type="caution">
    <text evidence="1">The sequence shown here is derived from an EMBL/GenBank/DDBJ whole genome shotgun (WGS) entry which is preliminary data.</text>
</comment>
<accession>A0ABN2WB59</accession>
<dbReference type="Proteomes" id="UP001500984">
    <property type="component" value="Unassembled WGS sequence"/>
</dbReference>
<name>A0ABN2WB59_9MICO</name>
<dbReference type="EMBL" id="BAAAPZ010000002">
    <property type="protein sequence ID" value="GAA2087893.1"/>
    <property type="molecule type" value="Genomic_DNA"/>
</dbReference>
<protein>
    <submittedName>
        <fullName evidence="1">Uncharacterized protein</fullName>
    </submittedName>
</protein>
<reference evidence="1 2" key="1">
    <citation type="journal article" date="2019" name="Int. J. Syst. Evol. Microbiol.">
        <title>The Global Catalogue of Microorganisms (GCM) 10K type strain sequencing project: providing services to taxonomists for standard genome sequencing and annotation.</title>
        <authorList>
            <consortium name="The Broad Institute Genomics Platform"/>
            <consortium name="The Broad Institute Genome Sequencing Center for Infectious Disease"/>
            <person name="Wu L."/>
            <person name="Ma J."/>
        </authorList>
    </citation>
    <scope>NUCLEOTIDE SEQUENCE [LARGE SCALE GENOMIC DNA]</scope>
    <source>
        <strain evidence="1 2">JCM 15900</strain>
    </source>
</reference>
<evidence type="ECO:0000313" key="2">
    <source>
        <dbReference type="Proteomes" id="UP001500984"/>
    </source>
</evidence>
<keyword evidence="2" id="KW-1185">Reference proteome</keyword>
<proteinExistence type="predicted"/>
<sequence length="209" mass="22142">MDPVRTGGELRRTLPVTKDYAAFLGEVVVHAQDIARPLSEGRCQHQLDADHQSRPGNLPLLASPAMSGISRRSAISGGVSGLLLLAAGCAPRSDIDAVTAALQTAVEGTPAYVKGKVFFQDGFSPGTFMGGTLIVDAADRQQAADVLTTILEAVIRTYLDQPNVRNASVDIGVRTQIDDQIYVRAHEVIPPADRATVDTDDLIAHFGLG</sequence>
<gene>
    <name evidence="1" type="ORF">GCM10009823_02600</name>
</gene>
<evidence type="ECO:0000313" key="1">
    <source>
        <dbReference type="EMBL" id="GAA2087893.1"/>
    </source>
</evidence>
<dbReference type="RefSeq" id="WP_344334516.1">
    <property type="nucleotide sequence ID" value="NZ_BAAAPZ010000002.1"/>
</dbReference>